<gene>
    <name evidence="6" type="ORF">LQ318_06095</name>
</gene>
<dbReference type="InterPro" id="IPR008969">
    <property type="entry name" value="CarboxyPept-like_regulatory"/>
</dbReference>
<dbReference type="Gene3D" id="2.60.40.1120">
    <property type="entry name" value="Carboxypeptidase-like, regulatory domain"/>
    <property type="match status" value="1"/>
</dbReference>
<comment type="caution">
    <text evidence="6">The sequence shown here is derived from an EMBL/GenBank/DDBJ whole genome shotgun (WGS) entry which is preliminary data.</text>
</comment>
<keyword evidence="2" id="KW-0472">Membrane</keyword>
<dbReference type="RefSeq" id="WP_265788449.1">
    <property type="nucleotide sequence ID" value="NZ_BAABRS010000001.1"/>
</dbReference>
<dbReference type="Pfam" id="PF07715">
    <property type="entry name" value="Plug"/>
    <property type="match status" value="1"/>
</dbReference>
<feature type="chain" id="PRO_5046271188" evidence="4">
    <location>
        <begin position="30"/>
        <end position="914"/>
    </location>
</feature>
<evidence type="ECO:0000256" key="2">
    <source>
        <dbReference type="ARBA" id="ARBA00023136"/>
    </source>
</evidence>
<dbReference type="SUPFAM" id="SSF56935">
    <property type="entry name" value="Porins"/>
    <property type="match status" value="1"/>
</dbReference>
<dbReference type="Proteomes" id="UP001207337">
    <property type="component" value="Unassembled WGS sequence"/>
</dbReference>
<feature type="domain" description="TonB-dependent receptor plug" evidence="5">
    <location>
        <begin position="151"/>
        <end position="236"/>
    </location>
</feature>
<dbReference type="Pfam" id="PF13715">
    <property type="entry name" value="CarbopepD_reg_2"/>
    <property type="match status" value="1"/>
</dbReference>
<proteinExistence type="predicted"/>
<dbReference type="EMBL" id="JAJNDC010000001">
    <property type="protein sequence ID" value="MCW9712472.1"/>
    <property type="molecule type" value="Genomic_DNA"/>
</dbReference>
<reference evidence="6 7" key="1">
    <citation type="submission" date="2021-11" db="EMBL/GenBank/DDBJ databases">
        <title>Aliifidinibius sp. nov., a new bacterium isolated from saline soil.</title>
        <authorList>
            <person name="Galisteo C."/>
            <person name="De La Haba R."/>
            <person name="Sanchez-Porro C."/>
            <person name="Ventosa A."/>
        </authorList>
    </citation>
    <scope>NUCLEOTIDE SEQUENCE [LARGE SCALE GENOMIC DNA]</scope>
    <source>
        <strain evidence="6 7">KACC 190600</strain>
    </source>
</reference>
<dbReference type="Gene3D" id="2.170.130.10">
    <property type="entry name" value="TonB-dependent receptor, plug domain"/>
    <property type="match status" value="1"/>
</dbReference>
<comment type="subcellular location">
    <subcellularLocation>
        <location evidence="1">Cell outer membrane</location>
    </subcellularLocation>
</comment>
<dbReference type="PANTHER" id="PTHR40980">
    <property type="entry name" value="PLUG DOMAIN-CONTAINING PROTEIN"/>
    <property type="match status" value="1"/>
</dbReference>
<dbReference type="SUPFAM" id="SSF49464">
    <property type="entry name" value="Carboxypeptidase regulatory domain-like"/>
    <property type="match status" value="1"/>
</dbReference>
<evidence type="ECO:0000259" key="5">
    <source>
        <dbReference type="Pfam" id="PF07715"/>
    </source>
</evidence>
<evidence type="ECO:0000256" key="3">
    <source>
        <dbReference type="ARBA" id="ARBA00023237"/>
    </source>
</evidence>
<keyword evidence="4" id="KW-0732">Signal</keyword>
<evidence type="ECO:0000256" key="1">
    <source>
        <dbReference type="ARBA" id="ARBA00004442"/>
    </source>
</evidence>
<evidence type="ECO:0000313" key="6">
    <source>
        <dbReference type="EMBL" id="MCW9712472.1"/>
    </source>
</evidence>
<sequence length="914" mass="102322">MNIQLFSQWFKTALLLAIVFYSFSLSAKAQSDDLGTITGKVVDAESGEPIIGANVSISGTTKGAASDIDGVYRISGIQPGSHSITVSYISYTKKNITDIQVESGEVTQLNVSLQPETIGLGEVTVTAQASTDSEAGLLSIQRKAVPMQDGLSSEYLGKTGDGNVASAMKRVTGVTLLNGKDVFIRGLGNRYSNVQLNGAPVPSTSPTKKEAPVDLINSGSVENIVVQKTFTPDQSGEFSGGSVQITSKEFPEEKNIGFSYSTSYNSVSTFENTIGYRGSPMDFLGFDNGKRTLPAVIKNSRVTSENEKELANALHGDWLINSNQQAIPSQKFELSYADQLNEANLPIGIVSNFSYKYDRSYQPGREYRVIQSYNSDADQNVLNADYMRREGKEDATLSGMLNVFLKPNSKTKIGLKNLYSNSLENSTQLIIGDYVNYPRNTRQTVQDFNRRAIFSSSGILERYFDSFLQSQLSVNISYSRAKQDRPDRRTTQYNLTPSDTYNIYFDDGGNTHFFSDQLDNNYTAKVDYELQPLRSLGLKAGFSGLLKDRDFNARRLEYQNFSGAYPNDRKDEPANVALDPVLIENDQLDLVETTQARDSYQGEQTLLAGYLSANMDFIENLTLEAGARVEQSIQKVKIRNDGESQAIANVDKTDILPAVNATYSASDKINFRGAFSMTLARPEFREISDFRFQDFVGSQIVYGNPDLNRTLIHNYDIRFESYPNPGEIFAISAFYKKFFNPIELFYRFTERTEVQYKNADQANLYGIEVEGRRNVTEQLQLVVNASYILSETRSKEEDRFRTANFERPMYGQSPYSFNAGTFYTIPQWNMELSANYNTFGERIVTVGMGRHPDDEYEQPFHKVDLGVKYRPGQFTIKADVENLLDQEVVYKQGDVITNKYAPGVTYNVGISYNF</sequence>
<dbReference type="Gene3D" id="2.40.170.20">
    <property type="entry name" value="TonB-dependent receptor, beta-barrel domain"/>
    <property type="match status" value="1"/>
</dbReference>
<feature type="signal peptide" evidence="4">
    <location>
        <begin position="1"/>
        <end position="29"/>
    </location>
</feature>
<keyword evidence="7" id="KW-1185">Reference proteome</keyword>
<keyword evidence="3" id="KW-0998">Cell outer membrane</keyword>
<name>A0ABT3PXB9_9BACT</name>
<protein>
    <submittedName>
        <fullName evidence="6">TonB-dependent receptor</fullName>
    </submittedName>
</protein>
<dbReference type="PANTHER" id="PTHR40980:SF5">
    <property type="entry name" value="TONB-DEPENDENT RECEPTOR"/>
    <property type="match status" value="1"/>
</dbReference>
<organism evidence="6 7">
    <name type="scientific">Fodinibius salicampi</name>
    <dbReference type="NCBI Taxonomy" id="1920655"/>
    <lineage>
        <taxon>Bacteria</taxon>
        <taxon>Pseudomonadati</taxon>
        <taxon>Balneolota</taxon>
        <taxon>Balneolia</taxon>
        <taxon>Balneolales</taxon>
        <taxon>Balneolaceae</taxon>
        <taxon>Fodinibius</taxon>
    </lineage>
</organism>
<evidence type="ECO:0000313" key="7">
    <source>
        <dbReference type="Proteomes" id="UP001207337"/>
    </source>
</evidence>
<dbReference type="InterPro" id="IPR036942">
    <property type="entry name" value="Beta-barrel_TonB_sf"/>
</dbReference>
<dbReference type="InterPro" id="IPR037066">
    <property type="entry name" value="Plug_dom_sf"/>
</dbReference>
<dbReference type="InterPro" id="IPR012910">
    <property type="entry name" value="Plug_dom"/>
</dbReference>
<accession>A0ABT3PXB9</accession>
<evidence type="ECO:0000256" key="4">
    <source>
        <dbReference type="SAM" id="SignalP"/>
    </source>
</evidence>
<keyword evidence="6" id="KW-0675">Receptor</keyword>